<dbReference type="AlphaFoldDB" id="A0A8T1AZA3"/>
<name>A0A8T1AZA3_9STRA</name>
<evidence type="ECO:0000313" key="2">
    <source>
        <dbReference type="Proteomes" id="UP000736787"/>
    </source>
</evidence>
<gene>
    <name evidence="1" type="ORF">PC117_g24450</name>
</gene>
<dbReference type="EMBL" id="RCMK01001647">
    <property type="protein sequence ID" value="KAG2890496.1"/>
    <property type="molecule type" value="Genomic_DNA"/>
</dbReference>
<comment type="caution">
    <text evidence="1">The sequence shown here is derived from an EMBL/GenBank/DDBJ whole genome shotgun (WGS) entry which is preliminary data.</text>
</comment>
<evidence type="ECO:0000313" key="1">
    <source>
        <dbReference type="EMBL" id="KAG2890496.1"/>
    </source>
</evidence>
<accession>A0A8T1AZA3</accession>
<sequence>MAHVSAQTHDIAEYQVVLHATQQLQAPAAALHRGSGTAGTCRSRVKNRDVAQTQGRAVAEDHAAQHAKFSDIRMAEAFKQMEIQLQTRLEQQMREVPTAHMEKVRTEV</sequence>
<organism evidence="1 2">
    <name type="scientific">Phytophthora cactorum</name>
    <dbReference type="NCBI Taxonomy" id="29920"/>
    <lineage>
        <taxon>Eukaryota</taxon>
        <taxon>Sar</taxon>
        <taxon>Stramenopiles</taxon>
        <taxon>Oomycota</taxon>
        <taxon>Peronosporomycetes</taxon>
        <taxon>Peronosporales</taxon>
        <taxon>Peronosporaceae</taxon>
        <taxon>Phytophthora</taxon>
    </lineage>
</organism>
<dbReference type="Proteomes" id="UP000736787">
    <property type="component" value="Unassembled WGS sequence"/>
</dbReference>
<protein>
    <submittedName>
        <fullName evidence="1">Uncharacterized protein</fullName>
    </submittedName>
</protein>
<reference evidence="1" key="1">
    <citation type="submission" date="2018-10" db="EMBL/GenBank/DDBJ databases">
        <title>Effector identification in a new, highly contiguous assembly of the strawberry crown rot pathogen Phytophthora cactorum.</title>
        <authorList>
            <person name="Armitage A.D."/>
            <person name="Nellist C.F."/>
            <person name="Bates H."/>
            <person name="Vickerstaff R.J."/>
            <person name="Harrison R.J."/>
        </authorList>
    </citation>
    <scope>NUCLEOTIDE SEQUENCE</scope>
    <source>
        <strain evidence="1">4040</strain>
    </source>
</reference>
<proteinExistence type="predicted"/>